<organism evidence="2 3">
    <name type="scientific">Neurospora tetrasperma (strain FGSC 2508 / ATCC MYA-4615 / P0657)</name>
    <dbReference type="NCBI Taxonomy" id="510951"/>
    <lineage>
        <taxon>Eukaryota</taxon>
        <taxon>Fungi</taxon>
        <taxon>Dikarya</taxon>
        <taxon>Ascomycota</taxon>
        <taxon>Pezizomycotina</taxon>
        <taxon>Sordariomycetes</taxon>
        <taxon>Sordariomycetidae</taxon>
        <taxon>Sordariales</taxon>
        <taxon>Sordariaceae</taxon>
        <taxon>Neurospora</taxon>
    </lineage>
</organism>
<dbReference type="AlphaFoldDB" id="F8MBB5"/>
<evidence type="ECO:0000256" key="1">
    <source>
        <dbReference type="SAM" id="MobiDB-lite"/>
    </source>
</evidence>
<protein>
    <submittedName>
        <fullName evidence="2">Uncharacterized protein</fullName>
    </submittedName>
</protein>
<reference evidence="3" key="1">
    <citation type="journal article" date="2011" name="Genetics">
        <title>Massive changes in genome architecture accompany the transition to self-fertility in the filamentous fungus Neurospora tetrasperma.</title>
        <authorList>
            <person name="Ellison C.E."/>
            <person name="Stajich J.E."/>
            <person name="Jacobson D.J."/>
            <person name="Natvig D.O."/>
            <person name="Lapidus A."/>
            <person name="Foster B."/>
            <person name="Aerts A."/>
            <person name="Riley R."/>
            <person name="Lindquist E.A."/>
            <person name="Grigoriev I.V."/>
            <person name="Taylor J.W."/>
        </authorList>
    </citation>
    <scope>NUCLEOTIDE SEQUENCE [LARGE SCALE GENOMIC DNA]</scope>
    <source>
        <strain evidence="3">FGSC 2508 / P0657</strain>
    </source>
</reference>
<sequence>MCQYYAHVFTCKHVSLTFARFCPSASMIQTRCGERQIWQTIRMAESCEECKDGGGGGSGGGGDNGGWIEDGSGRSVGHAADTTTGCRK</sequence>
<dbReference type="OrthoDB" id="3926238at2759"/>
<dbReference type="KEGG" id="nte:NEUTE1DRAFT34218"/>
<feature type="compositionally biased region" description="Gly residues" evidence="1">
    <location>
        <begin position="53"/>
        <end position="65"/>
    </location>
</feature>
<dbReference type="Proteomes" id="UP000008065">
    <property type="component" value="Unassembled WGS sequence"/>
</dbReference>
<dbReference type="GeneID" id="20827456"/>
<dbReference type="RefSeq" id="XP_009847045.1">
    <property type="nucleotide sequence ID" value="XM_009848743.1"/>
</dbReference>
<keyword evidence="3" id="KW-1185">Reference proteome</keyword>
<name>F8MBB5_NEUT8</name>
<proteinExistence type="predicted"/>
<dbReference type="EMBL" id="GL891302">
    <property type="protein sequence ID" value="EGO61080.1"/>
    <property type="molecule type" value="Genomic_DNA"/>
</dbReference>
<dbReference type="VEuPathDB" id="FungiDB:NEUTE1DRAFT_34218"/>
<accession>F8MBB5</accession>
<evidence type="ECO:0000313" key="2">
    <source>
        <dbReference type="EMBL" id="EGO61080.1"/>
    </source>
</evidence>
<feature type="region of interest" description="Disordered" evidence="1">
    <location>
        <begin position="51"/>
        <end position="88"/>
    </location>
</feature>
<evidence type="ECO:0000313" key="3">
    <source>
        <dbReference type="Proteomes" id="UP000008065"/>
    </source>
</evidence>
<gene>
    <name evidence="2" type="ORF">NEUTE1DRAFT_34218</name>
</gene>
<dbReference type="HOGENOM" id="CLU_187070_0_0_1"/>